<protein>
    <submittedName>
        <fullName evidence="1">Uncharacterized protein</fullName>
    </submittedName>
</protein>
<dbReference type="Proteomes" id="UP000076871">
    <property type="component" value="Unassembled WGS sequence"/>
</dbReference>
<accession>A0A165CT40</accession>
<dbReference type="OrthoDB" id="2799313at2759"/>
<dbReference type="InParanoid" id="A0A165CT40"/>
<dbReference type="RefSeq" id="XP_040761130.1">
    <property type="nucleotide sequence ID" value="XM_040902192.1"/>
</dbReference>
<evidence type="ECO:0000313" key="1">
    <source>
        <dbReference type="EMBL" id="KZT03390.1"/>
    </source>
</evidence>
<organism evidence="1 2">
    <name type="scientific">Laetiporus sulphureus 93-53</name>
    <dbReference type="NCBI Taxonomy" id="1314785"/>
    <lineage>
        <taxon>Eukaryota</taxon>
        <taxon>Fungi</taxon>
        <taxon>Dikarya</taxon>
        <taxon>Basidiomycota</taxon>
        <taxon>Agaricomycotina</taxon>
        <taxon>Agaricomycetes</taxon>
        <taxon>Polyporales</taxon>
        <taxon>Laetiporus</taxon>
    </lineage>
</organism>
<reference evidence="1 2" key="1">
    <citation type="journal article" date="2016" name="Mol. Biol. Evol.">
        <title>Comparative Genomics of Early-Diverging Mushroom-Forming Fungi Provides Insights into the Origins of Lignocellulose Decay Capabilities.</title>
        <authorList>
            <person name="Nagy L.G."/>
            <person name="Riley R."/>
            <person name="Tritt A."/>
            <person name="Adam C."/>
            <person name="Daum C."/>
            <person name="Floudas D."/>
            <person name="Sun H."/>
            <person name="Yadav J.S."/>
            <person name="Pangilinan J."/>
            <person name="Larsson K.H."/>
            <person name="Matsuura K."/>
            <person name="Barry K."/>
            <person name="Labutti K."/>
            <person name="Kuo R."/>
            <person name="Ohm R.A."/>
            <person name="Bhattacharya S.S."/>
            <person name="Shirouzu T."/>
            <person name="Yoshinaga Y."/>
            <person name="Martin F.M."/>
            <person name="Grigoriev I.V."/>
            <person name="Hibbett D.S."/>
        </authorList>
    </citation>
    <scope>NUCLEOTIDE SEQUENCE [LARGE SCALE GENOMIC DNA]</scope>
    <source>
        <strain evidence="1 2">93-53</strain>
    </source>
</reference>
<evidence type="ECO:0000313" key="2">
    <source>
        <dbReference type="Proteomes" id="UP000076871"/>
    </source>
</evidence>
<proteinExistence type="predicted"/>
<dbReference type="EMBL" id="KV427644">
    <property type="protein sequence ID" value="KZT03390.1"/>
    <property type="molecule type" value="Genomic_DNA"/>
</dbReference>
<dbReference type="GeneID" id="63819223"/>
<sequence length="177" mass="21003">MKQQNLHRSYARRRLVPQPAYRVPPGFRRFTVPITDRVQYISFWFEEGAPYGGFHMASLYEEEISVADPHDAVFLGSGITEIDFRIKWPAYPYAEYHRILQLHGRGHMAMTREQLARYVTVSYREFINEHRDRPVEGDVAWAFQPQGDVDFQDLWLLGLRYVTENTYQAEVLYEPRQ</sequence>
<dbReference type="AlphaFoldDB" id="A0A165CT40"/>
<gene>
    <name evidence="1" type="ORF">LAESUDRAFT_367510</name>
</gene>
<name>A0A165CT40_9APHY</name>
<keyword evidence="2" id="KW-1185">Reference proteome</keyword>